<keyword evidence="5 12" id="KW-0132">Cell division</keyword>
<feature type="region of interest" description="Disordered" evidence="16">
    <location>
        <begin position="426"/>
        <end position="471"/>
    </location>
</feature>
<keyword evidence="9 12" id="KW-0131">Cell cycle</keyword>
<dbReference type="Gene3D" id="3.30.70.1050">
    <property type="entry name" value="Trigger factor ribosome-binding domain"/>
    <property type="match status" value="1"/>
</dbReference>
<comment type="caution">
    <text evidence="18">The sequence shown here is derived from an EMBL/GenBank/DDBJ whole genome shotgun (WGS) entry which is preliminary data.</text>
</comment>
<evidence type="ECO:0000313" key="19">
    <source>
        <dbReference type="Proteomes" id="UP001306950"/>
    </source>
</evidence>
<dbReference type="Proteomes" id="UP001306950">
    <property type="component" value="Unassembled WGS sequence"/>
</dbReference>
<evidence type="ECO:0000256" key="2">
    <source>
        <dbReference type="ARBA" id="ARBA00005464"/>
    </source>
</evidence>
<dbReference type="InterPro" id="IPR008881">
    <property type="entry name" value="Trigger_fac_ribosome-bd_bac"/>
</dbReference>
<dbReference type="EMBL" id="JAZHPZ010000011">
    <property type="protein sequence ID" value="MEF2967995.1"/>
    <property type="molecule type" value="Genomic_DNA"/>
</dbReference>
<dbReference type="PANTHER" id="PTHR30560">
    <property type="entry name" value="TRIGGER FACTOR CHAPERONE AND PEPTIDYL-PROLYL CIS/TRANS ISOMERASE"/>
    <property type="match status" value="1"/>
</dbReference>
<evidence type="ECO:0000256" key="8">
    <source>
        <dbReference type="ARBA" id="ARBA00023235"/>
    </source>
</evidence>
<feature type="compositionally biased region" description="Basic and acidic residues" evidence="16">
    <location>
        <begin position="426"/>
        <end position="442"/>
    </location>
</feature>
<dbReference type="Pfam" id="PF05698">
    <property type="entry name" value="Trigger_C"/>
    <property type="match status" value="1"/>
</dbReference>
<keyword evidence="6 12" id="KW-0697">Rotamase</keyword>
<comment type="catalytic activity">
    <reaction evidence="1 12 13">
        <text>[protein]-peptidylproline (omega=180) = [protein]-peptidylproline (omega=0)</text>
        <dbReference type="Rhea" id="RHEA:16237"/>
        <dbReference type="Rhea" id="RHEA-COMP:10747"/>
        <dbReference type="Rhea" id="RHEA-COMP:10748"/>
        <dbReference type="ChEBI" id="CHEBI:83833"/>
        <dbReference type="ChEBI" id="CHEBI:83834"/>
        <dbReference type="EC" id="5.2.1.8"/>
    </reaction>
</comment>
<reference evidence="18 19" key="1">
    <citation type="submission" date="2024-02" db="EMBL/GenBank/DDBJ databases">
        <title>A nitrogen-fixing paenibacillus bacterium.</title>
        <authorList>
            <person name="Zhang W.L."/>
            <person name="Chen S.F."/>
        </authorList>
    </citation>
    <scope>NUCLEOTIDE SEQUENCE [LARGE SCALE GENOMIC DNA]</scope>
    <source>
        <strain evidence="18 19">M1</strain>
    </source>
</reference>
<dbReference type="PROSITE" id="PS50059">
    <property type="entry name" value="FKBP_PPIASE"/>
    <property type="match status" value="1"/>
</dbReference>
<dbReference type="InterPro" id="IPR037041">
    <property type="entry name" value="Trigger_fac_C_sf"/>
</dbReference>
<organism evidence="18 19">
    <name type="scientific">Paenibacillus haidiansis</name>
    <dbReference type="NCBI Taxonomy" id="1574488"/>
    <lineage>
        <taxon>Bacteria</taxon>
        <taxon>Bacillati</taxon>
        <taxon>Bacillota</taxon>
        <taxon>Bacilli</taxon>
        <taxon>Bacillales</taxon>
        <taxon>Paenibacillaceae</taxon>
        <taxon>Paenibacillus</taxon>
    </lineage>
</organism>
<name>A0ABU7VWY9_9BACL</name>
<evidence type="ECO:0000256" key="3">
    <source>
        <dbReference type="ARBA" id="ARBA00013194"/>
    </source>
</evidence>
<dbReference type="SUPFAM" id="SSF54534">
    <property type="entry name" value="FKBP-like"/>
    <property type="match status" value="1"/>
</dbReference>
<dbReference type="Gene3D" id="3.10.50.40">
    <property type="match status" value="1"/>
</dbReference>
<dbReference type="InterPro" id="IPR046357">
    <property type="entry name" value="PPIase_dom_sf"/>
</dbReference>
<evidence type="ECO:0000256" key="15">
    <source>
        <dbReference type="SAM" id="Coils"/>
    </source>
</evidence>
<sequence>MKATWEKIEKNLGVLEVEVEAERVAAALDKAFQKVVKKVNVPGFRKGKVPRVIFESRFGVESLYQDAIDILLPEVYTEAVDQTDIFPVDRPEVDVEQFAKGQPFKFKAKVTVKPEVKLGDYKGIEVPAADTEVSEEELNEELNRMQERHAELVVIDEEAAQNGDTVVIDFDGSVDGVPFEGGKAERYSLELGSNTFIPGFEEQVVGLATGDFKDVTVTFPETYHAEELASKEAVFKVKVHEIKRKQLPELDDEFAKDVSEFDTLDEYKEDLKKQLQSRKETDNKAERERVVVDQAGENAEVEIPEAMVQGEVNNMVRDFDVRLRAQGMNLDMFLGFSGQTVEDLQEQMKGDAEKRVRNNLVLEQIAKVEKIEVSQEEVEQELEDMAKAYGRSPEEIRNILASNGSLGSLNDDVMIRKTVQFLVDNAKEVPAEKAGKSEEAKPAKKSTKKAAKAEPKADAEEAAVEDKQGEE</sequence>
<dbReference type="InterPro" id="IPR005215">
    <property type="entry name" value="Trig_fac"/>
</dbReference>
<evidence type="ECO:0000256" key="14">
    <source>
        <dbReference type="RuleBase" id="RU003914"/>
    </source>
</evidence>
<evidence type="ECO:0000256" key="10">
    <source>
        <dbReference type="ARBA" id="ARBA00024849"/>
    </source>
</evidence>
<comment type="function">
    <text evidence="10 12">Involved in protein export. Acts as a chaperone by maintaining the newly synthesized protein in an open conformation. Functions as a peptidyl-prolyl cis-trans isomerase.</text>
</comment>
<comment type="similarity">
    <text evidence="2 12 14">Belongs to the FKBP-type PPIase family. Tig subfamily.</text>
</comment>
<keyword evidence="12" id="KW-0963">Cytoplasm</keyword>
<dbReference type="RefSeq" id="WP_331848203.1">
    <property type="nucleotide sequence ID" value="NZ_JAZHPZ010000011.1"/>
</dbReference>
<dbReference type="InterPro" id="IPR036611">
    <property type="entry name" value="Trigger_fac_ribosome-bd_sf"/>
</dbReference>
<protein>
    <recommendedName>
        <fullName evidence="4 12">Trigger factor</fullName>
        <shortName evidence="12">TF</shortName>
        <ecNumber evidence="3 12">5.2.1.8</ecNumber>
    </recommendedName>
    <alternativeName>
        <fullName evidence="11 12">PPIase</fullName>
    </alternativeName>
</protein>
<proteinExistence type="inferred from homology"/>
<feature type="compositionally biased region" description="Basic and acidic residues" evidence="16">
    <location>
        <begin position="451"/>
        <end position="471"/>
    </location>
</feature>
<evidence type="ECO:0000256" key="16">
    <source>
        <dbReference type="SAM" id="MobiDB-lite"/>
    </source>
</evidence>
<evidence type="ECO:0000259" key="17">
    <source>
        <dbReference type="PROSITE" id="PS50059"/>
    </source>
</evidence>
<feature type="coiled-coil region" evidence="15">
    <location>
        <begin position="128"/>
        <end position="155"/>
    </location>
</feature>
<evidence type="ECO:0000256" key="1">
    <source>
        <dbReference type="ARBA" id="ARBA00000971"/>
    </source>
</evidence>
<dbReference type="SUPFAM" id="SSF109998">
    <property type="entry name" value="Triger factor/SurA peptide-binding domain-like"/>
    <property type="match status" value="1"/>
</dbReference>
<evidence type="ECO:0000256" key="13">
    <source>
        <dbReference type="PROSITE-ProRule" id="PRU00277"/>
    </source>
</evidence>
<evidence type="ECO:0000313" key="18">
    <source>
        <dbReference type="EMBL" id="MEF2967995.1"/>
    </source>
</evidence>
<dbReference type="InterPro" id="IPR027304">
    <property type="entry name" value="Trigger_fact/SurA_dom_sf"/>
</dbReference>
<evidence type="ECO:0000256" key="7">
    <source>
        <dbReference type="ARBA" id="ARBA00023186"/>
    </source>
</evidence>
<accession>A0ABU7VWY9</accession>
<evidence type="ECO:0000256" key="9">
    <source>
        <dbReference type="ARBA" id="ARBA00023306"/>
    </source>
</evidence>
<dbReference type="InterPro" id="IPR008880">
    <property type="entry name" value="Trigger_fac_C"/>
</dbReference>
<gene>
    <name evidence="12 18" type="primary">tig</name>
    <name evidence="18" type="ORF">V3851_19380</name>
</gene>
<dbReference type="Pfam" id="PF00254">
    <property type="entry name" value="FKBP_C"/>
    <property type="match status" value="1"/>
</dbReference>
<keyword evidence="19" id="KW-1185">Reference proteome</keyword>
<dbReference type="GO" id="GO:0003755">
    <property type="term" value="F:peptidyl-prolyl cis-trans isomerase activity"/>
    <property type="evidence" value="ECO:0007669"/>
    <property type="project" value="UniProtKB-EC"/>
</dbReference>
<keyword evidence="15" id="KW-0175">Coiled coil</keyword>
<dbReference type="EC" id="5.2.1.8" evidence="3 12"/>
<dbReference type="InterPro" id="IPR001179">
    <property type="entry name" value="PPIase_FKBP_dom"/>
</dbReference>
<keyword evidence="8 12" id="KW-0413">Isomerase</keyword>
<comment type="domain">
    <text evidence="12">Consists of 3 domains; the N-terminus binds the ribosome, the middle domain has PPIase activity, while the C-terminus has intrinsic chaperone activity on its own.</text>
</comment>
<evidence type="ECO:0000256" key="11">
    <source>
        <dbReference type="ARBA" id="ARBA00029986"/>
    </source>
</evidence>
<dbReference type="Pfam" id="PF05697">
    <property type="entry name" value="Trigger_N"/>
    <property type="match status" value="1"/>
</dbReference>
<dbReference type="PIRSF" id="PIRSF003095">
    <property type="entry name" value="Trigger_factor"/>
    <property type="match status" value="1"/>
</dbReference>
<dbReference type="NCBIfam" id="TIGR00115">
    <property type="entry name" value="tig"/>
    <property type="match status" value="1"/>
</dbReference>
<dbReference type="HAMAP" id="MF_00303">
    <property type="entry name" value="Trigger_factor_Tig"/>
    <property type="match status" value="1"/>
</dbReference>
<keyword evidence="7 12" id="KW-0143">Chaperone</keyword>
<evidence type="ECO:0000256" key="12">
    <source>
        <dbReference type="HAMAP-Rule" id="MF_00303"/>
    </source>
</evidence>
<evidence type="ECO:0000256" key="5">
    <source>
        <dbReference type="ARBA" id="ARBA00022618"/>
    </source>
</evidence>
<dbReference type="PANTHER" id="PTHR30560:SF3">
    <property type="entry name" value="TRIGGER FACTOR-LIKE PROTEIN TIG, CHLOROPLASTIC"/>
    <property type="match status" value="1"/>
</dbReference>
<dbReference type="Gene3D" id="1.10.3120.10">
    <property type="entry name" value="Trigger factor, C-terminal domain"/>
    <property type="match status" value="1"/>
</dbReference>
<comment type="subcellular location">
    <subcellularLocation>
        <location evidence="12">Cytoplasm</location>
    </subcellularLocation>
    <text evidence="12">About half TF is bound to the ribosome near the polypeptide exit tunnel while the other half is free in the cytoplasm.</text>
</comment>
<evidence type="ECO:0000256" key="6">
    <source>
        <dbReference type="ARBA" id="ARBA00023110"/>
    </source>
</evidence>
<dbReference type="SUPFAM" id="SSF102735">
    <property type="entry name" value="Trigger factor ribosome-binding domain"/>
    <property type="match status" value="1"/>
</dbReference>
<feature type="domain" description="PPIase FKBP-type" evidence="17">
    <location>
        <begin position="163"/>
        <end position="245"/>
    </location>
</feature>
<evidence type="ECO:0000256" key="4">
    <source>
        <dbReference type="ARBA" id="ARBA00016902"/>
    </source>
</evidence>